<evidence type="ECO:0000259" key="2">
    <source>
        <dbReference type="PROSITE" id="PS50006"/>
    </source>
</evidence>
<name>A0A4Y6PT58_PERCE</name>
<dbReference type="OrthoDB" id="5501729at2"/>
<dbReference type="CDD" id="cd00060">
    <property type="entry name" value="FHA"/>
    <property type="match status" value="1"/>
</dbReference>
<dbReference type="InterPro" id="IPR008984">
    <property type="entry name" value="SMAD_FHA_dom_sf"/>
</dbReference>
<gene>
    <name evidence="3" type="ORF">FIV42_12345</name>
</gene>
<proteinExistence type="predicted"/>
<organism evidence="3 4">
    <name type="scientific">Persicimonas caeni</name>
    <dbReference type="NCBI Taxonomy" id="2292766"/>
    <lineage>
        <taxon>Bacteria</taxon>
        <taxon>Deltaproteobacteria</taxon>
        <taxon>Bradymonadales</taxon>
        <taxon>Bradymonadaceae</taxon>
        <taxon>Persicimonas</taxon>
    </lineage>
</organism>
<dbReference type="RefSeq" id="WP_141197986.1">
    <property type="nucleotide sequence ID" value="NZ_CP041186.1"/>
</dbReference>
<feature type="region of interest" description="Disordered" evidence="1">
    <location>
        <begin position="289"/>
        <end position="319"/>
    </location>
</feature>
<dbReference type="InterPro" id="IPR000253">
    <property type="entry name" value="FHA_dom"/>
</dbReference>
<accession>A0A5B8Y697</accession>
<protein>
    <submittedName>
        <fullName evidence="3">FHA domain-containing protein</fullName>
    </submittedName>
</protein>
<dbReference type="Pfam" id="PF00498">
    <property type="entry name" value="FHA"/>
    <property type="match status" value="1"/>
</dbReference>
<evidence type="ECO:0000256" key="1">
    <source>
        <dbReference type="SAM" id="MobiDB-lite"/>
    </source>
</evidence>
<dbReference type="AlphaFoldDB" id="A0A4Y6PT58"/>
<keyword evidence="4" id="KW-1185">Reference proteome</keyword>
<reference evidence="3 4" key="1">
    <citation type="submission" date="2019-06" db="EMBL/GenBank/DDBJ databases">
        <title>Persicimonas caeni gen. nov., sp. nov., a predatory bacterium isolated from solar saltern.</title>
        <authorList>
            <person name="Wang S."/>
        </authorList>
    </citation>
    <scope>NUCLEOTIDE SEQUENCE [LARGE SCALE GENOMIC DNA]</scope>
    <source>
        <strain evidence="3 4">YN101</strain>
    </source>
</reference>
<feature type="domain" description="FHA" evidence="2">
    <location>
        <begin position="181"/>
        <end position="252"/>
    </location>
</feature>
<dbReference type="EMBL" id="CP041186">
    <property type="protein sequence ID" value="QDG51506.1"/>
    <property type="molecule type" value="Genomic_DNA"/>
</dbReference>
<sequence length="319" mass="34981">MSGFADIDLNVLRGWREEFDAELREDHLLPPLARLVRLDGSQIETIHGPDVLVGRYHPQHGPVDVILRGLADHENYRLGAPHLHLSLGDDAVWRLRGVSPGATTAIDGRLLDHPGERRPIESGSELTVGQIRYRFETSGLSLDEWEGARTRLLNRAQGPSLFLCRRGGPCGPHILLNGAGTTLGRSFPDGPLLAGPSSWDGCSQPDWNLAGLYEDERKFISFEHARIGMADDQWQVSPLGARRKTFVNRLEVIDATSVSFGDEIALGSVIFYLHEPGDDVAPERKALEPPAVIDWQEGSTPILDEASEPSDSGRGRGGE</sequence>
<evidence type="ECO:0000313" key="4">
    <source>
        <dbReference type="Proteomes" id="UP000315995"/>
    </source>
</evidence>
<accession>A0A4Y6PT58</accession>
<dbReference type="Gene3D" id="2.60.200.20">
    <property type="match status" value="1"/>
</dbReference>
<dbReference type="Proteomes" id="UP000315995">
    <property type="component" value="Chromosome"/>
</dbReference>
<evidence type="ECO:0000313" key="3">
    <source>
        <dbReference type="EMBL" id="QDG51506.1"/>
    </source>
</evidence>
<dbReference type="PROSITE" id="PS50006">
    <property type="entry name" value="FHA_DOMAIN"/>
    <property type="match status" value="1"/>
</dbReference>
<dbReference type="SUPFAM" id="SSF49879">
    <property type="entry name" value="SMAD/FHA domain"/>
    <property type="match status" value="1"/>
</dbReference>